<comment type="subcellular location">
    <subcellularLocation>
        <location evidence="1">Cell outer membrane</location>
    </subcellularLocation>
</comment>
<dbReference type="Proteomes" id="UP000018439">
    <property type="component" value="Chromosome"/>
</dbReference>
<evidence type="ECO:0000256" key="3">
    <source>
        <dbReference type="ARBA" id="ARBA00022448"/>
    </source>
</evidence>
<evidence type="ECO:0000256" key="2">
    <source>
        <dbReference type="ARBA" id="ARBA00007613"/>
    </source>
</evidence>
<evidence type="ECO:0000256" key="8">
    <source>
        <dbReference type="SAM" id="Coils"/>
    </source>
</evidence>
<dbReference type="GO" id="GO:1990281">
    <property type="term" value="C:efflux pump complex"/>
    <property type="evidence" value="ECO:0007669"/>
    <property type="project" value="TreeGrafter"/>
</dbReference>
<organism evidence="9 10">
    <name type="scientific">Bacteroides coprosuis DSM 18011</name>
    <dbReference type="NCBI Taxonomy" id="679937"/>
    <lineage>
        <taxon>Bacteria</taxon>
        <taxon>Pseudomonadati</taxon>
        <taxon>Bacteroidota</taxon>
        <taxon>Bacteroidia</taxon>
        <taxon>Bacteroidales</taxon>
        <taxon>Bacteroidaceae</taxon>
        <taxon>Bacteroides</taxon>
    </lineage>
</organism>
<dbReference type="SUPFAM" id="SSF56954">
    <property type="entry name" value="Outer membrane efflux proteins (OEP)"/>
    <property type="match status" value="1"/>
</dbReference>
<keyword evidence="10" id="KW-1185">Reference proteome</keyword>
<keyword evidence="7" id="KW-0998">Cell outer membrane</keyword>
<dbReference type="EMBL" id="CM001167">
    <property type="protein sequence ID" value="EGJ71919.1"/>
    <property type="molecule type" value="Genomic_DNA"/>
</dbReference>
<gene>
    <name evidence="9" type="ORF">Bcop_1727</name>
</gene>
<dbReference type="Pfam" id="PF02321">
    <property type="entry name" value="OEP"/>
    <property type="match status" value="1"/>
</dbReference>
<keyword evidence="3" id="KW-0813">Transport</keyword>
<dbReference type="STRING" id="679937.Bcop_1727"/>
<keyword evidence="4" id="KW-1134">Transmembrane beta strand</keyword>
<dbReference type="InterPro" id="IPR003423">
    <property type="entry name" value="OMP_efflux"/>
</dbReference>
<evidence type="ECO:0000313" key="10">
    <source>
        <dbReference type="Proteomes" id="UP000018439"/>
    </source>
</evidence>
<feature type="coiled-coil region" evidence="8">
    <location>
        <begin position="372"/>
        <end position="399"/>
    </location>
</feature>
<sequence>MNKSILILFILCLGVRLSAQEEWSVSECIHYALEHHPNIGIQKESVVINKQNYLEAIGNLLPSINTQVGAGLSFGNSRDYTTQAMTTNNTFSNQYQITASLMLFDGLSSINRLKMARVNTAKSRNQFQNIKDMLSYEVVEAYLNVAYFDETISLAQKQVATSIANQKKLERMEELGMVSIVEITEAKAKLAEDKYFLTQQENLKKIAVILLKEKLNYPLDKDLYIKGVNGLYTVNITLESASDIFAEAIQYLPQALIAQNSVDAEKMAFRSAKGSWYPRISMNLGSNTNYFKYLNKTVESDSKWSYSDQLKDNRGEFIQFNFSFPIFTGFSRTTNLRRAKANFAIARYEQENTFSKIYRDIEQTIADVNGQVDDYHQALEQEEAMLAAHQANVKKHQEGLIDPIQLSISANRLLQAQVASMKSYHTYVLKLKLYQYYKGIPYTEQN</sequence>
<dbReference type="PANTHER" id="PTHR30026">
    <property type="entry name" value="OUTER MEMBRANE PROTEIN TOLC"/>
    <property type="match status" value="1"/>
</dbReference>
<dbReference type="GO" id="GO:0015562">
    <property type="term" value="F:efflux transmembrane transporter activity"/>
    <property type="evidence" value="ECO:0007669"/>
    <property type="project" value="InterPro"/>
</dbReference>
<reference evidence="9 10" key="1">
    <citation type="journal article" date="2011" name="Stand. Genomic Sci.">
        <title>Non-contiguous finished genome sequence of Bacteroides coprosuis type strain (PC139).</title>
        <authorList>
            <person name="Land M."/>
            <person name="Held B."/>
            <person name="Gronow S."/>
            <person name="Abt B."/>
            <person name="Lucas S."/>
            <person name="Del Rio T.G."/>
            <person name="Nolan M."/>
            <person name="Tice H."/>
            <person name="Cheng J.F."/>
            <person name="Pitluck S."/>
            <person name="Liolios K."/>
            <person name="Pagani I."/>
            <person name="Ivanova N."/>
            <person name="Mavromatis K."/>
            <person name="Mikhailova N."/>
            <person name="Pati A."/>
            <person name="Tapia R."/>
            <person name="Han C."/>
            <person name="Goodwin L."/>
            <person name="Chen A."/>
            <person name="Palaniappan K."/>
            <person name="Hauser L."/>
            <person name="Brambilla E.M."/>
            <person name="Rohde M."/>
            <person name="Goker M."/>
            <person name="Detter J.C."/>
            <person name="Woyke T."/>
            <person name="Bristow J."/>
            <person name="Eisen J.A."/>
            <person name="Markowitz V."/>
            <person name="Hugenholtz P."/>
            <person name="Kyrpides N.C."/>
            <person name="Klenk H.P."/>
            <person name="Lapidus A."/>
        </authorList>
    </citation>
    <scope>NUCLEOTIDE SEQUENCE [LARGE SCALE GENOMIC DNA]</scope>
    <source>
        <strain evidence="9 10">DSM 18011</strain>
    </source>
</reference>
<dbReference type="eggNOG" id="COG1538">
    <property type="taxonomic scope" value="Bacteria"/>
</dbReference>
<dbReference type="HOGENOM" id="CLU_012817_11_1_10"/>
<accession>F3ZRB1</accession>
<dbReference type="InterPro" id="IPR051906">
    <property type="entry name" value="TolC-like"/>
</dbReference>
<evidence type="ECO:0000256" key="6">
    <source>
        <dbReference type="ARBA" id="ARBA00023136"/>
    </source>
</evidence>
<comment type="similarity">
    <text evidence="2">Belongs to the outer membrane factor (OMF) (TC 1.B.17) family.</text>
</comment>
<evidence type="ECO:0000313" key="9">
    <source>
        <dbReference type="EMBL" id="EGJ71919.1"/>
    </source>
</evidence>
<name>F3ZRB1_9BACE</name>
<dbReference type="GO" id="GO:0009279">
    <property type="term" value="C:cell outer membrane"/>
    <property type="evidence" value="ECO:0007669"/>
    <property type="project" value="UniProtKB-SubCell"/>
</dbReference>
<dbReference type="PANTHER" id="PTHR30026:SF20">
    <property type="entry name" value="OUTER MEMBRANE PROTEIN TOLC"/>
    <property type="match status" value="1"/>
</dbReference>
<evidence type="ECO:0000256" key="5">
    <source>
        <dbReference type="ARBA" id="ARBA00022692"/>
    </source>
</evidence>
<proteinExistence type="inferred from homology"/>
<keyword evidence="5" id="KW-0812">Transmembrane</keyword>
<protein>
    <submittedName>
        <fullName evidence="9">Outer membrane efflux protein</fullName>
    </submittedName>
</protein>
<evidence type="ECO:0000256" key="1">
    <source>
        <dbReference type="ARBA" id="ARBA00004442"/>
    </source>
</evidence>
<dbReference type="OrthoDB" id="9811587at2"/>
<dbReference type="GO" id="GO:0015288">
    <property type="term" value="F:porin activity"/>
    <property type="evidence" value="ECO:0007669"/>
    <property type="project" value="TreeGrafter"/>
</dbReference>
<keyword evidence="8" id="KW-0175">Coiled coil</keyword>
<dbReference type="AlphaFoldDB" id="F3ZRB1"/>
<evidence type="ECO:0000256" key="4">
    <source>
        <dbReference type="ARBA" id="ARBA00022452"/>
    </source>
</evidence>
<keyword evidence="6" id="KW-0472">Membrane</keyword>
<evidence type="ECO:0000256" key="7">
    <source>
        <dbReference type="ARBA" id="ARBA00023237"/>
    </source>
</evidence>
<dbReference type="Gene3D" id="1.20.1600.10">
    <property type="entry name" value="Outer membrane efflux proteins (OEP)"/>
    <property type="match status" value="1"/>
</dbReference>